<dbReference type="Pfam" id="PF12059">
    <property type="entry name" value="DUF3540"/>
    <property type="match status" value="1"/>
</dbReference>
<evidence type="ECO:0000313" key="2">
    <source>
        <dbReference type="Proteomes" id="UP000238823"/>
    </source>
</evidence>
<reference evidence="1 2" key="1">
    <citation type="submission" date="2018-03" db="EMBL/GenBank/DDBJ databases">
        <title>Draft Genome Sequences of the Obligatory Marine Myxobacteria Enhygromyxa salina SWB007.</title>
        <authorList>
            <person name="Poehlein A."/>
            <person name="Moghaddam J.A."/>
            <person name="Harms H."/>
            <person name="Alanjari M."/>
            <person name="Koenig G.M."/>
            <person name="Daniel R."/>
            <person name="Schaeberle T.F."/>
        </authorList>
    </citation>
    <scope>NUCLEOTIDE SEQUENCE [LARGE SCALE GENOMIC DNA]</scope>
    <source>
        <strain evidence="1 2">SWB007</strain>
    </source>
</reference>
<comment type="caution">
    <text evidence="1">The sequence shown here is derived from an EMBL/GenBank/DDBJ whole genome shotgun (WGS) entry which is preliminary data.</text>
</comment>
<dbReference type="Proteomes" id="UP000238823">
    <property type="component" value="Unassembled WGS sequence"/>
</dbReference>
<dbReference type="InterPro" id="IPR021927">
    <property type="entry name" value="DUF3540"/>
</dbReference>
<evidence type="ECO:0008006" key="3">
    <source>
        <dbReference type="Google" id="ProtNLM"/>
    </source>
</evidence>
<organism evidence="1 2">
    <name type="scientific">Enhygromyxa salina</name>
    <dbReference type="NCBI Taxonomy" id="215803"/>
    <lineage>
        <taxon>Bacteria</taxon>
        <taxon>Pseudomonadati</taxon>
        <taxon>Myxococcota</taxon>
        <taxon>Polyangia</taxon>
        <taxon>Nannocystales</taxon>
        <taxon>Nannocystaceae</taxon>
        <taxon>Enhygromyxa</taxon>
    </lineage>
</organism>
<sequence>MHAHDLELVRDSPHVAPRQGGATILARADEGFTLDDGERRFSARRAVSCLVEPELGDRVWFADEGLPGEHAYVLAVLERVATTPALLRVQGDAELRVDGRLKIAAREDLDLHSDARLGLNADELQVRARAARLIIDECAAVLRSLFTHVTKSTFVAKVIETLADRLSTHTKTSARTVEGLDQVQAGNLDYRAEHTVQIAATHAMVKGTDLVKVDGGQIHLG</sequence>
<name>A0A2S9YYT0_9BACT</name>
<evidence type="ECO:0000313" key="1">
    <source>
        <dbReference type="EMBL" id="PRQ10251.1"/>
    </source>
</evidence>
<dbReference type="RefSeq" id="WP_106087172.1">
    <property type="nucleotide sequence ID" value="NZ_PVNL01000001.1"/>
</dbReference>
<accession>A0A2S9YYT0</accession>
<gene>
    <name evidence="1" type="ORF">ENSA7_00600</name>
</gene>
<dbReference type="OrthoDB" id="5432037at2"/>
<proteinExistence type="predicted"/>
<protein>
    <recommendedName>
        <fullName evidence="3">DUF3540 domain-containing protein</fullName>
    </recommendedName>
</protein>
<dbReference type="AlphaFoldDB" id="A0A2S9YYT0"/>
<dbReference type="EMBL" id="PVNL01000001">
    <property type="protein sequence ID" value="PRQ10251.1"/>
    <property type="molecule type" value="Genomic_DNA"/>
</dbReference>